<keyword evidence="3 6" id="KW-0812">Transmembrane</keyword>
<accession>A0A853BYP6</accession>
<dbReference type="GO" id="GO:0005886">
    <property type="term" value="C:plasma membrane"/>
    <property type="evidence" value="ECO:0007669"/>
    <property type="project" value="TreeGrafter"/>
</dbReference>
<keyword evidence="2" id="KW-0813">Transport</keyword>
<protein>
    <submittedName>
        <fullName evidence="7">Mn2+/Fe2+ NRAMP family transporter</fullName>
    </submittedName>
</protein>
<feature type="transmembrane region" description="Helical" evidence="6">
    <location>
        <begin position="112"/>
        <end position="129"/>
    </location>
</feature>
<evidence type="ECO:0000256" key="2">
    <source>
        <dbReference type="ARBA" id="ARBA00022448"/>
    </source>
</evidence>
<reference evidence="7 8" key="1">
    <citation type="submission" date="2020-07" db="EMBL/GenBank/DDBJ databases">
        <title>Sequencing the genomes of 1000 actinobacteria strains.</title>
        <authorList>
            <person name="Klenk H.-P."/>
        </authorList>
    </citation>
    <scope>NUCLEOTIDE SEQUENCE [LARGE SCALE GENOMIC DNA]</scope>
    <source>
        <strain evidence="7 8">DSM 103833</strain>
    </source>
</reference>
<dbReference type="Proteomes" id="UP000530424">
    <property type="component" value="Unassembled WGS sequence"/>
</dbReference>
<organism evidence="7 8">
    <name type="scientific">Nocardioides thalensis</name>
    <dbReference type="NCBI Taxonomy" id="1914755"/>
    <lineage>
        <taxon>Bacteria</taxon>
        <taxon>Bacillati</taxon>
        <taxon>Actinomycetota</taxon>
        <taxon>Actinomycetes</taxon>
        <taxon>Propionibacteriales</taxon>
        <taxon>Nocardioidaceae</taxon>
        <taxon>Nocardioides</taxon>
    </lineage>
</organism>
<keyword evidence="8" id="KW-1185">Reference proteome</keyword>
<feature type="transmembrane region" description="Helical" evidence="6">
    <location>
        <begin position="141"/>
        <end position="160"/>
    </location>
</feature>
<evidence type="ECO:0000256" key="1">
    <source>
        <dbReference type="ARBA" id="ARBA00004141"/>
    </source>
</evidence>
<feature type="transmembrane region" description="Helical" evidence="6">
    <location>
        <begin position="340"/>
        <end position="364"/>
    </location>
</feature>
<evidence type="ECO:0000256" key="3">
    <source>
        <dbReference type="ARBA" id="ARBA00022692"/>
    </source>
</evidence>
<dbReference type="PANTHER" id="PTHR11706:SF33">
    <property type="entry name" value="NATURAL RESISTANCE-ASSOCIATED MACROPHAGE PROTEIN 2"/>
    <property type="match status" value="1"/>
</dbReference>
<dbReference type="InterPro" id="IPR001046">
    <property type="entry name" value="NRAMP_fam"/>
</dbReference>
<dbReference type="PANTHER" id="PTHR11706">
    <property type="entry name" value="SOLUTE CARRIER PROTEIN FAMILY 11 MEMBER"/>
    <property type="match status" value="1"/>
</dbReference>
<feature type="transmembrane region" description="Helical" evidence="6">
    <location>
        <begin position="81"/>
        <end position="106"/>
    </location>
</feature>
<evidence type="ECO:0000313" key="8">
    <source>
        <dbReference type="Proteomes" id="UP000530424"/>
    </source>
</evidence>
<comment type="subcellular location">
    <subcellularLocation>
        <location evidence="1">Membrane</location>
        <topology evidence="1">Multi-pass membrane protein</topology>
    </subcellularLocation>
</comment>
<keyword evidence="5 6" id="KW-0472">Membrane</keyword>
<evidence type="ECO:0000313" key="7">
    <source>
        <dbReference type="EMBL" id="NYI99865.1"/>
    </source>
</evidence>
<comment type="caution">
    <text evidence="7">The sequence shown here is derived from an EMBL/GenBank/DDBJ whole genome shotgun (WGS) entry which is preliminary data.</text>
</comment>
<feature type="transmembrane region" description="Helical" evidence="6">
    <location>
        <begin position="385"/>
        <end position="404"/>
    </location>
</feature>
<evidence type="ECO:0000256" key="6">
    <source>
        <dbReference type="SAM" id="Phobius"/>
    </source>
</evidence>
<feature type="transmembrane region" description="Helical" evidence="6">
    <location>
        <begin position="224"/>
        <end position="250"/>
    </location>
</feature>
<dbReference type="Pfam" id="PF01566">
    <property type="entry name" value="Nramp"/>
    <property type="match status" value="1"/>
</dbReference>
<proteinExistence type="predicted"/>
<evidence type="ECO:0000256" key="4">
    <source>
        <dbReference type="ARBA" id="ARBA00022989"/>
    </source>
</evidence>
<dbReference type="EMBL" id="JACCFP010000001">
    <property type="protein sequence ID" value="NYI99865.1"/>
    <property type="molecule type" value="Genomic_DNA"/>
</dbReference>
<evidence type="ECO:0000256" key="5">
    <source>
        <dbReference type="ARBA" id="ARBA00023136"/>
    </source>
</evidence>
<feature type="transmembrane region" description="Helical" evidence="6">
    <location>
        <begin position="38"/>
        <end position="60"/>
    </location>
</feature>
<dbReference type="GO" id="GO:0034755">
    <property type="term" value="P:iron ion transmembrane transport"/>
    <property type="evidence" value="ECO:0007669"/>
    <property type="project" value="TreeGrafter"/>
</dbReference>
<feature type="transmembrane region" description="Helical" evidence="6">
    <location>
        <begin position="270"/>
        <end position="294"/>
    </location>
</feature>
<gene>
    <name evidence="7" type="ORF">HNR19_000564</name>
</gene>
<name>A0A853BYP6_9ACTN</name>
<dbReference type="RefSeq" id="WP_179666475.1">
    <property type="nucleotide sequence ID" value="NZ_JACCFP010000001.1"/>
</dbReference>
<dbReference type="GO" id="GO:0005384">
    <property type="term" value="F:manganese ion transmembrane transporter activity"/>
    <property type="evidence" value="ECO:0007669"/>
    <property type="project" value="TreeGrafter"/>
</dbReference>
<dbReference type="GO" id="GO:0015086">
    <property type="term" value="F:cadmium ion transmembrane transporter activity"/>
    <property type="evidence" value="ECO:0007669"/>
    <property type="project" value="TreeGrafter"/>
</dbReference>
<dbReference type="AlphaFoldDB" id="A0A853BYP6"/>
<feature type="transmembrane region" description="Helical" evidence="6">
    <location>
        <begin position="315"/>
        <end position="334"/>
    </location>
</feature>
<sequence>MKKYFAVFLGILSAIGGFVDIGDLVTNAQVGARFGLSLGWVVIVGVVGICVFAEMSGRIATVSHRATFDLVRERLGPRVGFLNLVGSLAVTFLTFVAEIGGVALALQLVTSVHHLAWVPLVAVLVWAVLWRAKFSAMENVLGMLGLALLVFGVALWQLQPDWMSLGHDLVTADKPVGENWLVYAYIGVALFGAAMTPYEVFFFSSGGVEERWSDKDLGVMRANVFIGFPLGGLLSLFIAGSAAVVFLPAGIEVATLGQVGLPVAVALGKIGLAVAVVGFVAATFGAACETGLSAGYSLAQYFGYQWGKYVRPQEAAGFHISLVVCVVVAAGVLMTAVDPILVTEFSVVFSAVALPLTYFPILVVANDPDYLGRHVNGRFANTLGVLYLGLVCLASVAAIPLMIITKMGQ</sequence>
<keyword evidence="4 6" id="KW-1133">Transmembrane helix</keyword>
<feature type="transmembrane region" description="Helical" evidence="6">
    <location>
        <begin position="180"/>
        <end position="203"/>
    </location>
</feature>